<dbReference type="RefSeq" id="WP_055258020.1">
    <property type="nucleotide sequence ID" value="NZ_CACRSX010000032.1"/>
</dbReference>
<keyword evidence="4" id="KW-0233">DNA recombination</keyword>
<dbReference type="InterPro" id="IPR011010">
    <property type="entry name" value="DNA_brk_join_enz"/>
</dbReference>
<dbReference type="Proteomes" id="UP000095598">
    <property type="component" value="Unassembled WGS sequence"/>
</dbReference>
<dbReference type="EMBL" id="CYXT01000003">
    <property type="protein sequence ID" value="CUM81394.1"/>
    <property type="molecule type" value="Genomic_DNA"/>
</dbReference>
<comment type="similarity">
    <text evidence="1">Belongs to the 'phage' integrase family.</text>
</comment>
<feature type="domain" description="Tyr recombinase" evidence="5">
    <location>
        <begin position="228"/>
        <end position="410"/>
    </location>
</feature>
<evidence type="ECO:0000313" key="6">
    <source>
        <dbReference type="EMBL" id="CUM81394.1"/>
    </source>
</evidence>
<reference evidence="6 7" key="1">
    <citation type="submission" date="2015-09" db="EMBL/GenBank/DDBJ databases">
        <authorList>
            <consortium name="Pathogen Informatics"/>
        </authorList>
    </citation>
    <scope>NUCLEOTIDE SEQUENCE [LARGE SCALE GENOMIC DNA]</scope>
    <source>
        <strain evidence="6 7">2789STDY5608868</strain>
    </source>
</reference>
<dbReference type="InterPro" id="IPR010998">
    <property type="entry name" value="Integrase_recombinase_N"/>
</dbReference>
<dbReference type="InterPro" id="IPR002104">
    <property type="entry name" value="Integrase_catalytic"/>
</dbReference>
<dbReference type="PANTHER" id="PTHR30629:SF2">
    <property type="entry name" value="PROPHAGE INTEGRASE INTS-RELATED"/>
    <property type="match status" value="1"/>
</dbReference>
<evidence type="ECO:0000256" key="2">
    <source>
        <dbReference type="ARBA" id="ARBA00022908"/>
    </source>
</evidence>
<dbReference type="PANTHER" id="PTHR30629">
    <property type="entry name" value="PROPHAGE INTEGRASE"/>
    <property type="match status" value="1"/>
</dbReference>
<dbReference type="AlphaFoldDB" id="A0A173RTF4"/>
<dbReference type="GO" id="GO:0006310">
    <property type="term" value="P:DNA recombination"/>
    <property type="evidence" value="ECO:0007669"/>
    <property type="project" value="UniProtKB-KW"/>
</dbReference>
<protein>
    <submittedName>
        <fullName evidence="6">Site-specific recombinase XerD</fullName>
    </submittedName>
</protein>
<dbReference type="Gene3D" id="1.10.150.130">
    <property type="match status" value="1"/>
</dbReference>
<dbReference type="SUPFAM" id="SSF56349">
    <property type="entry name" value="DNA breaking-rejoining enzymes"/>
    <property type="match status" value="1"/>
</dbReference>
<evidence type="ECO:0000256" key="4">
    <source>
        <dbReference type="ARBA" id="ARBA00023172"/>
    </source>
</evidence>
<gene>
    <name evidence="6" type="ORF">ERS852425_00797</name>
</gene>
<evidence type="ECO:0000313" key="7">
    <source>
        <dbReference type="Proteomes" id="UP000095598"/>
    </source>
</evidence>
<organism evidence="6 7">
    <name type="scientific">Anaerostipes hadrus</name>
    <dbReference type="NCBI Taxonomy" id="649756"/>
    <lineage>
        <taxon>Bacteria</taxon>
        <taxon>Bacillati</taxon>
        <taxon>Bacillota</taxon>
        <taxon>Clostridia</taxon>
        <taxon>Lachnospirales</taxon>
        <taxon>Lachnospiraceae</taxon>
        <taxon>Anaerostipes</taxon>
    </lineage>
</organism>
<accession>A0A173RTF4</accession>
<dbReference type="Pfam" id="PF13240">
    <property type="entry name" value="Zn_Ribbon_1"/>
    <property type="match status" value="1"/>
</dbReference>
<dbReference type="InterPro" id="IPR026870">
    <property type="entry name" value="Zinc_ribbon_dom"/>
</dbReference>
<evidence type="ECO:0000256" key="3">
    <source>
        <dbReference type="ARBA" id="ARBA00023125"/>
    </source>
</evidence>
<sequence length="413" mass="48633">MALIKCPECQLQVSDKAITCPHCGYPLDTKVIKQQQRKTNKRKRLPNGFGTISELKNQNLRKPFRALVCVGKNFYGKPIYKSLKPETYFKTYNDAYAALLEYHKNPYDLDSDLTVEQLYEKWTDKYFESLSSPSSERTIKSAWNYCSAVYDMRAKDLRARHIKGCMEDGTYVVDGKEKHASPTTKTKIKSLFNLMLDYALEYELVDKNYARTFNLSDDVIKDVKEAKKDHIDFTDEEIKKLWDHLYDTDYVDVILIQCYSGWRPQELGLIELKNVDLENWFFIGGMKTDAGKDRLVPIHPRIRDLVKHRYQEAINLGSDYLINCTDTKTHRSSLKMTYDKYRHRFEKIVKKLELNPDHRAHDPRIQFSTMAKRDKVDEYALKYMMGHKINDITEATYTKRKPEWLMAEIMKIK</sequence>
<dbReference type="GO" id="GO:0015074">
    <property type="term" value="P:DNA integration"/>
    <property type="evidence" value="ECO:0007669"/>
    <property type="project" value="UniProtKB-KW"/>
</dbReference>
<dbReference type="InterPro" id="IPR013762">
    <property type="entry name" value="Integrase-like_cat_sf"/>
</dbReference>
<dbReference type="PROSITE" id="PS51898">
    <property type="entry name" value="TYR_RECOMBINASE"/>
    <property type="match status" value="1"/>
</dbReference>
<dbReference type="CDD" id="cd00397">
    <property type="entry name" value="DNA_BRE_C"/>
    <property type="match status" value="1"/>
</dbReference>
<evidence type="ECO:0000259" key="5">
    <source>
        <dbReference type="PROSITE" id="PS51898"/>
    </source>
</evidence>
<dbReference type="GO" id="GO:0003677">
    <property type="term" value="F:DNA binding"/>
    <property type="evidence" value="ECO:0007669"/>
    <property type="project" value="UniProtKB-KW"/>
</dbReference>
<evidence type="ECO:0000256" key="1">
    <source>
        <dbReference type="ARBA" id="ARBA00008857"/>
    </source>
</evidence>
<name>A0A173RTF4_ANAHA</name>
<proteinExistence type="inferred from homology"/>
<dbReference type="InterPro" id="IPR050808">
    <property type="entry name" value="Phage_Integrase"/>
</dbReference>
<dbReference type="Gene3D" id="1.10.443.10">
    <property type="entry name" value="Intergrase catalytic core"/>
    <property type="match status" value="1"/>
</dbReference>
<keyword evidence="3" id="KW-0238">DNA-binding</keyword>
<dbReference type="Pfam" id="PF00589">
    <property type="entry name" value="Phage_integrase"/>
    <property type="match status" value="1"/>
</dbReference>
<keyword evidence="2" id="KW-0229">DNA integration</keyword>